<dbReference type="Gene3D" id="1.10.760.10">
    <property type="entry name" value="Cytochrome c-like domain"/>
    <property type="match status" value="1"/>
</dbReference>
<feature type="chain" id="PRO_5022019018" evidence="5">
    <location>
        <begin position="23"/>
        <end position="134"/>
    </location>
</feature>
<evidence type="ECO:0000256" key="4">
    <source>
        <dbReference type="PROSITE-ProRule" id="PRU00433"/>
    </source>
</evidence>
<keyword evidence="2 4" id="KW-0479">Metal-binding</keyword>
<evidence type="ECO:0000259" key="6">
    <source>
        <dbReference type="PROSITE" id="PS51007"/>
    </source>
</evidence>
<feature type="signal peptide" evidence="5">
    <location>
        <begin position="1"/>
        <end position="22"/>
    </location>
</feature>
<keyword evidence="1 4" id="KW-0349">Heme</keyword>
<sequence>MNIPTLIIACALGLGVATSAMAGEVRWRDCRTCHAVTAPDGAELARGGRSGPNLYGIANRPAASDSAFRFYSNDLRAAGTAGLRWTEDNFVAYLAEPDQFLQEVTGNPDAESGMHVQLRSGARELFEYLRELSN</sequence>
<keyword evidence="5" id="KW-0732">Signal</keyword>
<keyword evidence="8" id="KW-1185">Reference proteome</keyword>
<evidence type="ECO:0000256" key="1">
    <source>
        <dbReference type="ARBA" id="ARBA00022617"/>
    </source>
</evidence>
<evidence type="ECO:0000256" key="5">
    <source>
        <dbReference type="SAM" id="SignalP"/>
    </source>
</evidence>
<dbReference type="GO" id="GO:0046872">
    <property type="term" value="F:metal ion binding"/>
    <property type="evidence" value="ECO:0007669"/>
    <property type="project" value="UniProtKB-KW"/>
</dbReference>
<dbReference type="Proteomes" id="UP000320582">
    <property type="component" value="Unassembled WGS sequence"/>
</dbReference>
<dbReference type="RefSeq" id="WP_142081349.1">
    <property type="nucleotide sequence ID" value="NZ_VFPT01000001.1"/>
</dbReference>
<dbReference type="EMBL" id="VFPT01000001">
    <property type="protein sequence ID" value="TQM93434.1"/>
    <property type="molecule type" value="Genomic_DNA"/>
</dbReference>
<gene>
    <name evidence="7" type="ORF">BD293_2069</name>
</gene>
<dbReference type="SUPFAM" id="SSF46626">
    <property type="entry name" value="Cytochrome c"/>
    <property type="match status" value="1"/>
</dbReference>
<protein>
    <submittedName>
        <fullName evidence="7">Cytochrome c</fullName>
    </submittedName>
</protein>
<dbReference type="OrthoDB" id="9805828at2"/>
<feature type="domain" description="Cytochrome c" evidence="6">
    <location>
        <begin position="18"/>
        <end position="133"/>
    </location>
</feature>
<dbReference type="GO" id="GO:0009055">
    <property type="term" value="F:electron transfer activity"/>
    <property type="evidence" value="ECO:0007669"/>
    <property type="project" value="InterPro"/>
</dbReference>
<keyword evidence="3 4" id="KW-0408">Iron</keyword>
<dbReference type="GO" id="GO:0020037">
    <property type="term" value="F:heme binding"/>
    <property type="evidence" value="ECO:0007669"/>
    <property type="project" value="InterPro"/>
</dbReference>
<dbReference type="AlphaFoldDB" id="A0A543KEG3"/>
<dbReference type="InterPro" id="IPR009056">
    <property type="entry name" value="Cyt_c-like_dom"/>
</dbReference>
<reference evidence="7 8" key="1">
    <citation type="submission" date="2019-06" db="EMBL/GenBank/DDBJ databases">
        <title>Genomic Encyclopedia of Archaeal and Bacterial Type Strains, Phase II (KMG-II): from individual species to whole genera.</title>
        <authorList>
            <person name="Goeker M."/>
        </authorList>
    </citation>
    <scope>NUCLEOTIDE SEQUENCE [LARGE SCALE GENOMIC DNA]</scope>
    <source>
        <strain evidence="7 8">DSM 18423</strain>
    </source>
</reference>
<accession>A0A543KEG3</accession>
<comment type="caution">
    <text evidence="7">The sequence shown here is derived from an EMBL/GenBank/DDBJ whole genome shotgun (WGS) entry which is preliminary data.</text>
</comment>
<evidence type="ECO:0000313" key="8">
    <source>
        <dbReference type="Proteomes" id="UP000320582"/>
    </source>
</evidence>
<name>A0A543KEG3_9RHOB</name>
<organism evidence="7 8">
    <name type="scientific">Roseinatronobacter monicus</name>
    <dbReference type="NCBI Taxonomy" id="393481"/>
    <lineage>
        <taxon>Bacteria</taxon>
        <taxon>Pseudomonadati</taxon>
        <taxon>Pseudomonadota</taxon>
        <taxon>Alphaproteobacteria</taxon>
        <taxon>Rhodobacterales</taxon>
        <taxon>Paracoccaceae</taxon>
        <taxon>Roseinatronobacter</taxon>
    </lineage>
</organism>
<evidence type="ECO:0000313" key="7">
    <source>
        <dbReference type="EMBL" id="TQM93434.1"/>
    </source>
</evidence>
<dbReference type="InterPro" id="IPR036909">
    <property type="entry name" value="Cyt_c-like_dom_sf"/>
</dbReference>
<proteinExistence type="predicted"/>
<evidence type="ECO:0000256" key="2">
    <source>
        <dbReference type="ARBA" id="ARBA00022723"/>
    </source>
</evidence>
<evidence type="ECO:0000256" key="3">
    <source>
        <dbReference type="ARBA" id="ARBA00023004"/>
    </source>
</evidence>
<dbReference type="PROSITE" id="PS51007">
    <property type="entry name" value="CYTC"/>
    <property type="match status" value="1"/>
</dbReference>